<dbReference type="Proteomes" id="UP000214689">
    <property type="component" value="Chromosome"/>
</dbReference>
<dbReference type="OrthoDB" id="4213751at2"/>
<reference evidence="3" key="1">
    <citation type="submission" date="2016-05" db="EMBL/GenBank/DDBJ databases">
        <authorList>
            <person name="Holder M.E."/>
            <person name="Ajami N.J."/>
            <person name="Petrosino J.F."/>
        </authorList>
    </citation>
    <scope>NUCLEOTIDE SEQUENCE [LARGE SCALE GENOMIC DNA]</scope>
    <source>
        <strain evidence="3">ATCC 700696</strain>
    </source>
</reference>
<feature type="domain" description="Phosphoribosyltransferase" evidence="1">
    <location>
        <begin position="49"/>
        <end position="167"/>
    </location>
</feature>
<dbReference type="EMBL" id="CP016199">
    <property type="protein sequence ID" value="ASS38384.1"/>
    <property type="molecule type" value="Genomic_DNA"/>
</dbReference>
<dbReference type="PANTHER" id="PTHR43218:SF1">
    <property type="entry name" value="PHOSPHORIBOSYLTRANSFERASE"/>
    <property type="match status" value="1"/>
</dbReference>
<name>A0A223ATV4_9FIRM</name>
<dbReference type="InterPro" id="IPR000836">
    <property type="entry name" value="PRTase_dom"/>
</dbReference>
<protein>
    <submittedName>
        <fullName evidence="2">Adenine phosphoribosyltransferase</fullName>
    </submittedName>
</protein>
<evidence type="ECO:0000313" key="3">
    <source>
        <dbReference type="Proteomes" id="UP000214689"/>
    </source>
</evidence>
<keyword evidence="2" id="KW-0808">Transferase</keyword>
<sequence>MDYLLNVAGLERHLPLCKVSDDLYIAAFIMFNDVEVTVACARELLKKAPEFDVIITAESKGIPLAYEMARQAGNKPYIVARKGPKIYMDDLITVSVDSITTDHMQTLCVGRTEREVMEGKKILVVDDVISTGESLTALDKLVNAVGGNIVGQMSVLAEGEAADRDDIIFLEKLPLFGTDGQVIPD</sequence>
<dbReference type="PANTHER" id="PTHR43218">
    <property type="entry name" value="PHOSPHORIBOSYLTRANSFERASE-RELATED"/>
    <property type="match status" value="1"/>
</dbReference>
<organism evidence="2 3">
    <name type="scientific">Mogibacterium pumilum</name>
    <dbReference type="NCBI Taxonomy" id="86332"/>
    <lineage>
        <taxon>Bacteria</taxon>
        <taxon>Bacillati</taxon>
        <taxon>Bacillota</taxon>
        <taxon>Clostridia</taxon>
        <taxon>Peptostreptococcales</taxon>
        <taxon>Anaerovoracaceae</taxon>
        <taxon>Mogibacterium</taxon>
    </lineage>
</organism>
<keyword evidence="2" id="KW-0328">Glycosyltransferase</keyword>
<evidence type="ECO:0000259" key="1">
    <source>
        <dbReference type="Pfam" id="PF00156"/>
    </source>
</evidence>
<keyword evidence="3" id="KW-1185">Reference proteome</keyword>
<proteinExistence type="predicted"/>
<dbReference type="GO" id="GO:0016757">
    <property type="term" value="F:glycosyltransferase activity"/>
    <property type="evidence" value="ECO:0007669"/>
    <property type="project" value="UniProtKB-KW"/>
</dbReference>
<dbReference type="InterPro" id="IPR029057">
    <property type="entry name" value="PRTase-like"/>
</dbReference>
<dbReference type="NCBIfam" id="NF005592">
    <property type="entry name" value="PRK07322.1"/>
    <property type="match status" value="1"/>
</dbReference>
<dbReference type="Gene3D" id="3.40.50.2020">
    <property type="match status" value="1"/>
</dbReference>
<dbReference type="SUPFAM" id="SSF53271">
    <property type="entry name" value="PRTase-like"/>
    <property type="match status" value="1"/>
</dbReference>
<evidence type="ECO:0000313" key="2">
    <source>
        <dbReference type="EMBL" id="ASS38384.1"/>
    </source>
</evidence>
<dbReference type="RefSeq" id="WP_094234619.1">
    <property type="nucleotide sequence ID" value="NZ_CP016199.1"/>
</dbReference>
<dbReference type="Pfam" id="PF00156">
    <property type="entry name" value="Pribosyltran"/>
    <property type="match status" value="1"/>
</dbReference>
<dbReference type="CDD" id="cd06223">
    <property type="entry name" value="PRTases_typeI"/>
    <property type="match status" value="1"/>
</dbReference>
<dbReference type="AlphaFoldDB" id="A0A223ATV4"/>
<accession>A0A223ATV4</accession>
<gene>
    <name evidence="2" type="ORF">AXF17_08250</name>
</gene>